<protein>
    <recommendedName>
        <fullName evidence="3">Signal recognition particle receptor subunit beta</fullName>
    </recommendedName>
</protein>
<reference evidence="13" key="3">
    <citation type="submission" date="2025-09" db="UniProtKB">
        <authorList>
            <consortium name="Ensembl"/>
        </authorList>
    </citation>
    <scope>IDENTIFICATION</scope>
</reference>
<dbReference type="GeneTree" id="ENSGT00940000166703"/>
<evidence type="ECO:0000313" key="13">
    <source>
        <dbReference type="Ensembl" id="ENSSAUP00010025611.1"/>
    </source>
</evidence>
<dbReference type="InParanoid" id="A0A671VLV8"/>
<evidence type="ECO:0000256" key="1">
    <source>
        <dbReference type="ARBA" id="ARBA00004389"/>
    </source>
</evidence>
<reference evidence="13" key="2">
    <citation type="submission" date="2025-08" db="UniProtKB">
        <authorList>
            <consortium name="Ensembl"/>
        </authorList>
    </citation>
    <scope>IDENTIFICATION</scope>
</reference>
<evidence type="ECO:0000256" key="2">
    <source>
        <dbReference type="ARBA" id="ARBA00005619"/>
    </source>
</evidence>
<evidence type="ECO:0000256" key="11">
    <source>
        <dbReference type="SAM" id="MobiDB-lite"/>
    </source>
</evidence>
<evidence type="ECO:0000256" key="9">
    <source>
        <dbReference type="ARBA" id="ARBA00023136"/>
    </source>
</evidence>
<keyword evidence="9 12" id="KW-0472">Membrane</keyword>
<keyword evidence="4 12" id="KW-0812">Transmembrane</keyword>
<dbReference type="SMART" id="SM00177">
    <property type="entry name" value="ARF"/>
    <property type="match status" value="1"/>
</dbReference>
<gene>
    <name evidence="13" type="primary">srprb</name>
</gene>
<keyword evidence="5" id="KW-0547">Nucleotide-binding</keyword>
<evidence type="ECO:0000256" key="6">
    <source>
        <dbReference type="ARBA" id="ARBA00022824"/>
    </source>
</evidence>
<evidence type="ECO:0000256" key="12">
    <source>
        <dbReference type="SAM" id="Phobius"/>
    </source>
</evidence>
<dbReference type="Ensembl" id="ENSSAUT00010027060.1">
    <property type="protein sequence ID" value="ENSSAUP00010025611.1"/>
    <property type="gene ID" value="ENSSAUG00010011170.1"/>
</dbReference>
<organism evidence="13 14">
    <name type="scientific">Sparus aurata</name>
    <name type="common">Gilthead sea bream</name>
    <dbReference type="NCBI Taxonomy" id="8175"/>
    <lineage>
        <taxon>Eukaryota</taxon>
        <taxon>Metazoa</taxon>
        <taxon>Chordata</taxon>
        <taxon>Craniata</taxon>
        <taxon>Vertebrata</taxon>
        <taxon>Euteleostomi</taxon>
        <taxon>Actinopterygii</taxon>
        <taxon>Neopterygii</taxon>
        <taxon>Teleostei</taxon>
        <taxon>Neoteleostei</taxon>
        <taxon>Acanthomorphata</taxon>
        <taxon>Eupercaria</taxon>
        <taxon>Spariformes</taxon>
        <taxon>Sparidae</taxon>
        <taxon>Sparus</taxon>
    </lineage>
</organism>
<dbReference type="InterPro" id="IPR024156">
    <property type="entry name" value="Small_GTPase_ARF"/>
</dbReference>
<feature type="transmembrane region" description="Helical" evidence="12">
    <location>
        <begin position="144"/>
        <end position="167"/>
    </location>
</feature>
<dbReference type="AlphaFoldDB" id="A0A671VLV8"/>
<accession>A0A671VLV8</accession>
<evidence type="ECO:0000256" key="3">
    <source>
        <dbReference type="ARBA" id="ARBA00020256"/>
    </source>
</evidence>
<evidence type="ECO:0000256" key="4">
    <source>
        <dbReference type="ARBA" id="ARBA00022692"/>
    </source>
</evidence>
<dbReference type="Proteomes" id="UP000472265">
    <property type="component" value="Chromosome 2"/>
</dbReference>
<evidence type="ECO:0000256" key="10">
    <source>
        <dbReference type="ARBA" id="ARBA00023170"/>
    </source>
</evidence>
<feature type="region of interest" description="Disordered" evidence="11">
    <location>
        <begin position="359"/>
        <end position="379"/>
    </location>
</feature>
<dbReference type="InterPro" id="IPR019009">
    <property type="entry name" value="SRP_receptor_beta_su"/>
</dbReference>
<evidence type="ECO:0000256" key="7">
    <source>
        <dbReference type="ARBA" id="ARBA00022989"/>
    </source>
</evidence>
<evidence type="ECO:0000256" key="8">
    <source>
        <dbReference type="ARBA" id="ARBA00023134"/>
    </source>
</evidence>
<comment type="subcellular location">
    <subcellularLocation>
        <location evidence="1">Endoplasmic reticulum membrane</location>
        <topology evidence="1">Single-pass membrane protein</topology>
    </subcellularLocation>
</comment>
<sequence length="379" mass="41919">MVLHGEAQTINFRDKKKKHTVDWMGPLICHCLDLMSQVCYSAQNLGFHMYPEPLLTKGETKVNSNFKCMSYPGLQRPLLTPPAPHRPQQEEDVSHSQISVSGEMEADSTGGNMGIKAEDVEMAEYPFEPYIESLRQQLEDQDPVFLIAVIVALAVVVITCVFLKYFLTSKTVRSAVLLVGLCDSGKTLIFSRLLSGKYKRTQTSITDSSAPYKAKNDKATTWTLIDLPGHDSLRSQYLEKFKSAARAIVFVVDSGIFQKEVRDVAEFLYMLLTDTVISRNAPALLVACNKQDITMAKSAKLIQQQLEKELNTLRVTRSAALSSQDGSVGGSVYLGKKGKDFEFSQLPLKVEFLECSARGSKGEDGDADLGSLEKSLAKL</sequence>
<dbReference type="GO" id="GO:0005525">
    <property type="term" value="F:GTP binding"/>
    <property type="evidence" value="ECO:0007669"/>
    <property type="project" value="UniProtKB-KW"/>
</dbReference>
<keyword evidence="10" id="KW-0675">Receptor</keyword>
<reference evidence="13" key="1">
    <citation type="submission" date="2021-04" db="EMBL/GenBank/DDBJ databases">
        <authorList>
            <consortium name="Wellcome Sanger Institute Data Sharing"/>
        </authorList>
    </citation>
    <scope>NUCLEOTIDE SEQUENCE [LARGE SCALE GENOMIC DNA]</scope>
</reference>
<keyword evidence="6" id="KW-0256">Endoplasmic reticulum</keyword>
<dbReference type="SUPFAM" id="SSF52540">
    <property type="entry name" value="P-loop containing nucleoside triphosphate hydrolases"/>
    <property type="match status" value="1"/>
</dbReference>
<name>A0A671VLV8_SPAAU</name>
<comment type="similarity">
    <text evidence="2">Belongs to the SRP receptor beta subunit family.</text>
</comment>
<dbReference type="Pfam" id="PF09439">
    <property type="entry name" value="SRPRB"/>
    <property type="match status" value="1"/>
</dbReference>
<dbReference type="Gene3D" id="3.40.50.300">
    <property type="entry name" value="P-loop containing nucleotide triphosphate hydrolases"/>
    <property type="match status" value="1"/>
</dbReference>
<keyword evidence="14" id="KW-1185">Reference proteome</keyword>
<keyword evidence="7 12" id="KW-1133">Transmembrane helix</keyword>
<evidence type="ECO:0000313" key="14">
    <source>
        <dbReference type="Proteomes" id="UP000472265"/>
    </source>
</evidence>
<dbReference type="CDD" id="cd04105">
    <property type="entry name" value="SR_beta"/>
    <property type="match status" value="1"/>
</dbReference>
<keyword evidence="8" id="KW-0342">GTP-binding</keyword>
<dbReference type="PANTHER" id="PTHR11711">
    <property type="entry name" value="ADP RIBOSYLATION FACTOR-RELATED"/>
    <property type="match status" value="1"/>
</dbReference>
<proteinExistence type="inferred from homology"/>
<evidence type="ECO:0000256" key="5">
    <source>
        <dbReference type="ARBA" id="ARBA00022741"/>
    </source>
</evidence>
<dbReference type="InterPro" id="IPR027417">
    <property type="entry name" value="P-loop_NTPase"/>
</dbReference>
<dbReference type="GO" id="GO:0005789">
    <property type="term" value="C:endoplasmic reticulum membrane"/>
    <property type="evidence" value="ECO:0007669"/>
    <property type="project" value="UniProtKB-SubCell"/>
</dbReference>
<feature type="region of interest" description="Disordered" evidence="11">
    <location>
        <begin position="79"/>
        <end position="112"/>
    </location>
</feature>